<keyword evidence="2" id="KW-0021">Allosteric enzyme</keyword>
<organism evidence="13 14">
    <name type="scientific">Legionella busanensis</name>
    <dbReference type="NCBI Taxonomy" id="190655"/>
    <lineage>
        <taxon>Bacteria</taxon>
        <taxon>Pseudomonadati</taxon>
        <taxon>Pseudomonadota</taxon>
        <taxon>Gammaproteobacteria</taxon>
        <taxon>Legionellales</taxon>
        <taxon>Legionellaceae</taxon>
        <taxon>Legionella</taxon>
    </lineage>
</organism>
<dbReference type="InterPro" id="IPR039718">
    <property type="entry name" value="Rrm1"/>
</dbReference>
<proteinExistence type="inferred from homology"/>
<feature type="domain" description="ATP-cone" evidence="12">
    <location>
        <begin position="25"/>
        <end position="125"/>
    </location>
</feature>
<keyword evidence="11" id="KW-0170">Cobalt</keyword>
<dbReference type="PRINTS" id="PR01183">
    <property type="entry name" value="RIBORDTASEM1"/>
</dbReference>
<evidence type="ECO:0000259" key="12">
    <source>
        <dbReference type="PROSITE" id="PS51161"/>
    </source>
</evidence>
<keyword evidence="6 11" id="KW-0560">Oxidoreductase</keyword>
<keyword evidence="5 10" id="KW-0067">ATP-binding</keyword>
<accession>A0A378JUL5</accession>
<dbReference type="InterPro" id="IPR008926">
    <property type="entry name" value="RNR_R1-su_N"/>
</dbReference>
<dbReference type="OrthoDB" id="9762933at2"/>
<comment type="similarity">
    <text evidence="1">Belongs to the ribonucleoside diphosphate reductase large chain family.</text>
</comment>
<evidence type="ECO:0000256" key="3">
    <source>
        <dbReference type="ARBA" id="ARBA00022634"/>
    </source>
</evidence>
<dbReference type="GO" id="GO:0071897">
    <property type="term" value="P:DNA biosynthetic process"/>
    <property type="evidence" value="ECO:0007669"/>
    <property type="project" value="UniProtKB-KW"/>
</dbReference>
<comment type="function">
    <text evidence="8">Provides the precursors necessary for DNA synthesis. Catalyzes the biosynthesis of deoxyribonucleotides from the corresponding ribonucleotides.</text>
</comment>
<dbReference type="InterPro" id="IPR013509">
    <property type="entry name" value="RNR_lsu_N"/>
</dbReference>
<dbReference type="EC" id="1.17.4.1" evidence="11"/>
<evidence type="ECO:0000256" key="11">
    <source>
        <dbReference type="RuleBase" id="RU364064"/>
    </source>
</evidence>
<evidence type="ECO:0000256" key="2">
    <source>
        <dbReference type="ARBA" id="ARBA00022533"/>
    </source>
</evidence>
<dbReference type="SUPFAM" id="SSF48168">
    <property type="entry name" value="R1 subunit of ribonucleotide reductase, N-terminal domain"/>
    <property type="match status" value="1"/>
</dbReference>
<name>A0A378JUL5_9GAMM</name>
<dbReference type="GO" id="GO:0009263">
    <property type="term" value="P:deoxyribonucleotide biosynthetic process"/>
    <property type="evidence" value="ECO:0007669"/>
    <property type="project" value="UniProtKB-KW"/>
</dbReference>
<sequence length="937" mass="106000">MSEQSVDTMPYINQIELTTNAPGVLKVIKRNGKVVSYDDSKIKVAITKAFIAEEGNNAVASNRIHQQIEEITEQVTAALKRRQPAGGTIHIEDIQDQVELALMRNHHYKVARSYVLYREEHRKAREAAKQQQAKDSKVPLIIMPDGEARPLDMARVNTIVEEACRDLENVNPEPVVKDALRNLYNQAKLEDVHRALIMAARTLVEKEPNYTYVSARLLLDSLRSEALNKLDIQAEATFDEMAKLYPSYFKAFIEQGIKQGILDSKLGEFNLDKLAQALLPQRDMQFTYLSLQTLYDRYFIHENGVRYELPQAFFMRVAMGLAIREQDREEKAIEFYLLLSSFDYMSSTPTLFNAGTVRPQLSSCYLTTVPDHLDGIYSAIKDNALLSKFAGGLGNDWTPVRAMGSHIKGTNGKSQGVVPFLNVVNSTAVAVNQGGKRKGAVCAYLECWHRDIEEFLELRKNTGDDRRRTHDMNTAVWIPDLFMKRVHEEGQWTLFSPDEAPDLHEVYGQAFEAAYIRAEAKAARGEIKNAKTIAAVTLWRKMLSMLFETGHPWLTFKDPCNLRSPQQHIGVVHSSNLCTEITLNTSANEIAVCNLGSLNLPAHLTDGKIDEEKLKRTIKTAIRMLDNVIDINFYSVPQARNSNLKHRPIGLGLMGFQDALYELKLNYTSEEAVEFADVSMEMISYYAIEASCELAQERGSYSSYEGSLWSKGILPIDSINLLQQSRDKYLEQDRSQRMDWESLRIKVRTQGMRNSNVMAIAPTATISNICGVSQSIEPTYQNLYVKSNLSGEFTVINPYLVAELKALNLWDEVMVNDLKYFNGSVQPINRIPTELKARYATAFEVDPMWLIEAASRRQKWIDQAQSLNIYMAKPSGKKLDQLYKQAWLRGLKTTYYLRSLGASNAEKSTIHDGALNAVKIEEPKVCSILDPDCEACQ</sequence>
<dbReference type="Pfam" id="PF03477">
    <property type="entry name" value="ATP-cone"/>
    <property type="match status" value="1"/>
</dbReference>
<evidence type="ECO:0000256" key="7">
    <source>
        <dbReference type="ARBA" id="ARBA00023116"/>
    </source>
</evidence>
<dbReference type="Proteomes" id="UP000254794">
    <property type="component" value="Unassembled WGS sequence"/>
</dbReference>
<dbReference type="CDD" id="cd01679">
    <property type="entry name" value="RNR_I"/>
    <property type="match status" value="1"/>
</dbReference>
<evidence type="ECO:0000256" key="9">
    <source>
        <dbReference type="ARBA" id="ARBA00047754"/>
    </source>
</evidence>
<dbReference type="InterPro" id="IPR000788">
    <property type="entry name" value="RNR_lg_C"/>
</dbReference>
<dbReference type="GO" id="GO:0005971">
    <property type="term" value="C:ribonucleoside-diphosphate reductase complex"/>
    <property type="evidence" value="ECO:0007669"/>
    <property type="project" value="TreeGrafter"/>
</dbReference>
<evidence type="ECO:0000256" key="8">
    <source>
        <dbReference type="ARBA" id="ARBA00024942"/>
    </source>
</evidence>
<evidence type="ECO:0000256" key="10">
    <source>
        <dbReference type="PROSITE-ProRule" id="PRU00492"/>
    </source>
</evidence>
<comment type="function">
    <text evidence="11">Catalyzes the reduction of ribonucleotides to deoxyribonucleotides. May function to provide a pool of deoxyribonucleotide precursors for DNA repair during oxygen limitation and/or for immediate growth after restoration of oxygen.</text>
</comment>
<dbReference type="GO" id="GO:0005524">
    <property type="term" value="F:ATP binding"/>
    <property type="evidence" value="ECO:0007669"/>
    <property type="project" value="UniProtKB-UniRule"/>
</dbReference>
<dbReference type="GO" id="GO:0031419">
    <property type="term" value="F:cobalamin binding"/>
    <property type="evidence" value="ECO:0007669"/>
    <property type="project" value="UniProtKB-KW"/>
</dbReference>
<dbReference type="AlphaFoldDB" id="A0A378JUL5"/>
<comment type="cofactor">
    <cofactor evidence="11">
        <name>adenosylcob(III)alamin</name>
        <dbReference type="ChEBI" id="CHEBI:18408"/>
    </cofactor>
</comment>
<dbReference type="NCBIfam" id="NF005544">
    <property type="entry name" value="PRK07207.1"/>
    <property type="match status" value="1"/>
</dbReference>
<dbReference type="InterPro" id="IPR013346">
    <property type="entry name" value="NrdE_NrdA_C"/>
</dbReference>
<evidence type="ECO:0000256" key="6">
    <source>
        <dbReference type="ARBA" id="ARBA00023002"/>
    </source>
</evidence>
<comment type="catalytic activity">
    <reaction evidence="9 11">
        <text>a 2'-deoxyribonucleoside 5'-diphosphate + [thioredoxin]-disulfide + H2O = a ribonucleoside 5'-diphosphate + [thioredoxin]-dithiol</text>
        <dbReference type="Rhea" id="RHEA:23252"/>
        <dbReference type="Rhea" id="RHEA-COMP:10698"/>
        <dbReference type="Rhea" id="RHEA-COMP:10700"/>
        <dbReference type="ChEBI" id="CHEBI:15377"/>
        <dbReference type="ChEBI" id="CHEBI:29950"/>
        <dbReference type="ChEBI" id="CHEBI:50058"/>
        <dbReference type="ChEBI" id="CHEBI:57930"/>
        <dbReference type="ChEBI" id="CHEBI:73316"/>
        <dbReference type="EC" id="1.17.4.1"/>
    </reaction>
</comment>
<dbReference type="PANTHER" id="PTHR11573:SF6">
    <property type="entry name" value="RIBONUCLEOSIDE-DIPHOSPHATE REDUCTASE LARGE SUBUNIT"/>
    <property type="match status" value="1"/>
</dbReference>
<dbReference type="InterPro" id="IPR013344">
    <property type="entry name" value="RNR_NrdJ/NrdZ"/>
</dbReference>
<dbReference type="NCBIfam" id="TIGR02504">
    <property type="entry name" value="NrdJ_Z"/>
    <property type="match status" value="1"/>
</dbReference>
<dbReference type="SUPFAM" id="SSF51998">
    <property type="entry name" value="PFL-like glycyl radical enzymes"/>
    <property type="match status" value="1"/>
</dbReference>
<dbReference type="InterPro" id="IPR005144">
    <property type="entry name" value="ATP-cone_dom"/>
</dbReference>
<dbReference type="PROSITE" id="PS00089">
    <property type="entry name" value="RIBORED_LARGE"/>
    <property type="match status" value="1"/>
</dbReference>
<comment type="similarity">
    <text evidence="11">Belongs to the ribonucleoside diphosphate reductase class-2 family.</text>
</comment>
<dbReference type="PROSITE" id="PS51161">
    <property type="entry name" value="ATP_CONE"/>
    <property type="match status" value="2"/>
</dbReference>
<evidence type="ECO:0000313" key="13">
    <source>
        <dbReference type="EMBL" id="STX51902.1"/>
    </source>
</evidence>
<keyword evidence="7" id="KW-0215">Deoxyribonucleotide synthesis</keyword>
<dbReference type="Pfam" id="PF00317">
    <property type="entry name" value="Ribonuc_red_lgN"/>
    <property type="match status" value="1"/>
</dbReference>
<dbReference type="PANTHER" id="PTHR11573">
    <property type="entry name" value="RIBONUCLEOSIDE-DIPHOSPHATE REDUCTASE LARGE CHAIN"/>
    <property type="match status" value="1"/>
</dbReference>
<keyword evidence="11" id="KW-0846">Cobalamin</keyword>
<keyword evidence="4 10" id="KW-0547">Nucleotide-binding</keyword>
<dbReference type="FunFam" id="3.20.70.20:FF:000009">
    <property type="entry name" value="Ribonucleoside-diphosphate reductase"/>
    <property type="match status" value="1"/>
</dbReference>
<evidence type="ECO:0000256" key="5">
    <source>
        <dbReference type="ARBA" id="ARBA00022840"/>
    </source>
</evidence>
<dbReference type="Gene3D" id="3.20.70.20">
    <property type="match status" value="1"/>
</dbReference>
<keyword evidence="3 11" id="KW-0237">DNA synthesis</keyword>
<dbReference type="UniPathway" id="UPA00326"/>
<keyword evidence="14" id="KW-1185">Reference proteome</keyword>
<gene>
    <name evidence="13" type="primary">nrdA</name>
    <name evidence="13" type="ORF">NCTC13316_02005</name>
</gene>
<evidence type="ECO:0000256" key="1">
    <source>
        <dbReference type="ARBA" id="ARBA00010406"/>
    </source>
</evidence>
<dbReference type="NCBIfam" id="TIGR02506">
    <property type="entry name" value="NrdE_NrdA"/>
    <property type="match status" value="1"/>
</dbReference>
<dbReference type="Pfam" id="PF02867">
    <property type="entry name" value="Ribonuc_red_lgC"/>
    <property type="match status" value="1"/>
</dbReference>
<reference evidence="13 14" key="1">
    <citation type="submission" date="2018-06" db="EMBL/GenBank/DDBJ databases">
        <authorList>
            <consortium name="Pathogen Informatics"/>
            <person name="Doyle S."/>
        </authorList>
    </citation>
    <scope>NUCLEOTIDE SEQUENCE [LARGE SCALE GENOMIC DNA]</scope>
    <source>
        <strain evidence="13 14">NCTC13316</strain>
    </source>
</reference>
<dbReference type="EMBL" id="UGOD01000001">
    <property type="protein sequence ID" value="STX51902.1"/>
    <property type="molecule type" value="Genomic_DNA"/>
</dbReference>
<dbReference type="GO" id="GO:0004748">
    <property type="term" value="F:ribonucleoside-diphosphate reductase activity, thioredoxin disulfide as acceptor"/>
    <property type="evidence" value="ECO:0007669"/>
    <property type="project" value="UniProtKB-EC"/>
</dbReference>
<evidence type="ECO:0000313" key="14">
    <source>
        <dbReference type="Proteomes" id="UP000254794"/>
    </source>
</evidence>
<protein>
    <recommendedName>
        <fullName evidence="11">Vitamin B12-dependent ribonucleotide reductase</fullName>
        <ecNumber evidence="11">1.17.4.1</ecNumber>
    </recommendedName>
</protein>
<evidence type="ECO:0000256" key="4">
    <source>
        <dbReference type="ARBA" id="ARBA00022741"/>
    </source>
</evidence>
<feature type="domain" description="ATP-cone" evidence="12">
    <location>
        <begin position="139"/>
        <end position="228"/>
    </location>
</feature>